<comment type="catalytic activity">
    <reaction evidence="1">
        <text>ATP + protein L-histidine = ADP + protein N-phospho-L-histidine.</text>
        <dbReference type="EC" id="2.7.13.3"/>
    </reaction>
</comment>
<dbReference type="InterPro" id="IPR005467">
    <property type="entry name" value="His_kinase_dom"/>
</dbReference>
<evidence type="ECO:0000256" key="1">
    <source>
        <dbReference type="ARBA" id="ARBA00000085"/>
    </source>
</evidence>
<dbReference type="GO" id="GO:0005886">
    <property type="term" value="C:plasma membrane"/>
    <property type="evidence" value="ECO:0007669"/>
    <property type="project" value="TreeGrafter"/>
</dbReference>
<keyword evidence="4" id="KW-0597">Phosphoprotein</keyword>
<dbReference type="EC" id="2.7.13.3" evidence="3"/>
<evidence type="ECO:0000256" key="8">
    <source>
        <dbReference type="ARBA" id="ARBA00022989"/>
    </source>
</evidence>
<evidence type="ECO:0000256" key="3">
    <source>
        <dbReference type="ARBA" id="ARBA00012438"/>
    </source>
</evidence>
<evidence type="ECO:0000256" key="6">
    <source>
        <dbReference type="ARBA" id="ARBA00022692"/>
    </source>
</evidence>
<comment type="caution">
    <text evidence="14">The sequence shown here is derived from an EMBL/GenBank/DDBJ whole genome shotgun (WGS) entry which is preliminary data.</text>
</comment>
<dbReference type="SUPFAM" id="SSF158472">
    <property type="entry name" value="HAMP domain-like"/>
    <property type="match status" value="1"/>
</dbReference>
<dbReference type="Gene3D" id="6.10.340.10">
    <property type="match status" value="1"/>
</dbReference>
<dbReference type="InterPro" id="IPR050428">
    <property type="entry name" value="TCS_sensor_his_kinase"/>
</dbReference>
<dbReference type="PROSITE" id="PS50885">
    <property type="entry name" value="HAMP"/>
    <property type="match status" value="1"/>
</dbReference>
<keyword evidence="9" id="KW-0902">Two-component regulatory system</keyword>
<evidence type="ECO:0000259" key="13">
    <source>
        <dbReference type="PROSITE" id="PS50885"/>
    </source>
</evidence>
<dbReference type="CDD" id="cd00082">
    <property type="entry name" value="HisKA"/>
    <property type="match status" value="1"/>
</dbReference>
<dbReference type="PROSITE" id="PS50109">
    <property type="entry name" value="HIS_KIN"/>
    <property type="match status" value="1"/>
</dbReference>
<dbReference type="AlphaFoldDB" id="A0A1S2VQN1"/>
<dbReference type="RefSeq" id="WP_071501559.1">
    <property type="nucleotide sequence ID" value="NZ_MORL01000001.1"/>
</dbReference>
<keyword evidence="15" id="KW-1185">Reference proteome</keyword>
<dbReference type="OrthoDB" id="594725at2"/>
<feature type="domain" description="Histidine kinase" evidence="12">
    <location>
        <begin position="239"/>
        <end position="454"/>
    </location>
</feature>
<comment type="subcellular location">
    <subcellularLocation>
        <location evidence="2">Membrane</location>
    </subcellularLocation>
</comment>
<evidence type="ECO:0000256" key="10">
    <source>
        <dbReference type="ARBA" id="ARBA00023136"/>
    </source>
</evidence>
<dbReference type="SMART" id="SM00304">
    <property type="entry name" value="HAMP"/>
    <property type="match status" value="1"/>
</dbReference>
<dbReference type="PANTHER" id="PTHR45436:SF5">
    <property type="entry name" value="SENSOR HISTIDINE KINASE TRCS"/>
    <property type="match status" value="1"/>
</dbReference>
<evidence type="ECO:0000259" key="12">
    <source>
        <dbReference type="PROSITE" id="PS50109"/>
    </source>
</evidence>
<dbReference type="EMBL" id="MORL01000001">
    <property type="protein sequence ID" value="OIN61054.1"/>
    <property type="molecule type" value="Genomic_DNA"/>
</dbReference>
<dbReference type="GO" id="GO:0000155">
    <property type="term" value="F:phosphorelay sensor kinase activity"/>
    <property type="evidence" value="ECO:0007669"/>
    <property type="project" value="InterPro"/>
</dbReference>
<organism evidence="14 15">
    <name type="scientific">Arsenicibacter rosenii</name>
    <dbReference type="NCBI Taxonomy" id="1750698"/>
    <lineage>
        <taxon>Bacteria</taxon>
        <taxon>Pseudomonadati</taxon>
        <taxon>Bacteroidota</taxon>
        <taxon>Cytophagia</taxon>
        <taxon>Cytophagales</taxon>
        <taxon>Spirosomataceae</taxon>
        <taxon>Arsenicibacter</taxon>
    </lineage>
</organism>
<evidence type="ECO:0000256" key="11">
    <source>
        <dbReference type="SAM" id="Phobius"/>
    </source>
</evidence>
<evidence type="ECO:0000256" key="4">
    <source>
        <dbReference type="ARBA" id="ARBA00022553"/>
    </source>
</evidence>
<dbReference type="CDD" id="cd06225">
    <property type="entry name" value="HAMP"/>
    <property type="match status" value="1"/>
</dbReference>
<dbReference type="Pfam" id="PF00672">
    <property type="entry name" value="HAMP"/>
    <property type="match status" value="1"/>
</dbReference>
<feature type="domain" description="HAMP" evidence="13">
    <location>
        <begin position="178"/>
        <end position="231"/>
    </location>
</feature>
<name>A0A1S2VQN1_9BACT</name>
<evidence type="ECO:0000256" key="2">
    <source>
        <dbReference type="ARBA" id="ARBA00004370"/>
    </source>
</evidence>
<keyword evidence="7" id="KW-0418">Kinase</keyword>
<evidence type="ECO:0000256" key="5">
    <source>
        <dbReference type="ARBA" id="ARBA00022679"/>
    </source>
</evidence>
<keyword evidence="6 11" id="KW-0812">Transmembrane</keyword>
<gene>
    <name evidence="14" type="ORF">BLX24_02985</name>
</gene>
<evidence type="ECO:0000256" key="9">
    <source>
        <dbReference type="ARBA" id="ARBA00023012"/>
    </source>
</evidence>
<keyword evidence="8 11" id="KW-1133">Transmembrane helix</keyword>
<evidence type="ECO:0000313" key="15">
    <source>
        <dbReference type="Proteomes" id="UP000181790"/>
    </source>
</evidence>
<reference evidence="14 15" key="1">
    <citation type="submission" date="2016-10" db="EMBL/GenBank/DDBJ databases">
        <title>Arsenicibacter rosenii gen. nov., sp. nov., an efficient arsenic-methylating bacterium isolated from an arsenic-contaminated paddy soil.</title>
        <authorList>
            <person name="Huang K."/>
        </authorList>
    </citation>
    <scope>NUCLEOTIDE SEQUENCE [LARGE SCALE GENOMIC DNA]</scope>
    <source>
        <strain evidence="14 15">SM-1</strain>
    </source>
</reference>
<sequence>MKIRNRLTILFTAIITAILLFFAITVYLAYADFRDEQYEKRLEQQAYTKARLLLEGQISPSVLKVIYQNQPNTLFQEEMAVYDEHNQLIYHDDIREDFVKETSAMLRQICQNGKLRFKQENRQVVGFLYQHGEKTYIVTAAAYDEYGLSKLANLRNTIAITFIISILVVVIAGRFFARQALAPMADVVRQVGQITATSLHNRVPEGNGRDEIAELAITFNLMLDRLEKSFAAQQQFVSNVAHETGTPLAGIIAELDLAQRRPRQTAEYEQIIQRVLNDARRLGRLTDGLLNLAKASYDPSVITMKPLRIDEVLLDSSHEVIRKRAGYRVDIAFDPKTDTGEPILVRGNEYLLRVAFANVMENSCKFSADHHCLVKIMPAEHGCAVYFEDQGIGIQPGDIPHLFTPFYRGSQARQAEGHGIGLSLTHRIVTLHNGRISVSSIPGKITVFCIHLPL</sequence>
<evidence type="ECO:0000313" key="14">
    <source>
        <dbReference type="EMBL" id="OIN61054.1"/>
    </source>
</evidence>
<feature type="transmembrane region" description="Helical" evidence="11">
    <location>
        <begin position="7"/>
        <end position="30"/>
    </location>
</feature>
<dbReference type="SUPFAM" id="SSF55874">
    <property type="entry name" value="ATPase domain of HSP90 chaperone/DNA topoisomerase II/histidine kinase"/>
    <property type="match status" value="1"/>
</dbReference>
<dbReference type="Gene3D" id="3.30.565.10">
    <property type="entry name" value="Histidine kinase-like ATPase, C-terminal domain"/>
    <property type="match status" value="1"/>
</dbReference>
<dbReference type="InterPro" id="IPR003594">
    <property type="entry name" value="HATPase_dom"/>
</dbReference>
<dbReference type="Proteomes" id="UP000181790">
    <property type="component" value="Unassembled WGS sequence"/>
</dbReference>
<dbReference type="PANTHER" id="PTHR45436">
    <property type="entry name" value="SENSOR HISTIDINE KINASE YKOH"/>
    <property type="match status" value="1"/>
</dbReference>
<accession>A0A1S2VQN1</accession>
<dbReference type="SMART" id="SM00388">
    <property type="entry name" value="HisKA"/>
    <property type="match status" value="1"/>
</dbReference>
<keyword evidence="5" id="KW-0808">Transferase</keyword>
<evidence type="ECO:0000256" key="7">
    <source>
        <dbReference type="ARBA" id="ARBA00022777"/>
    </source>
</evidence>
<dbReference type="InterPro" id="IPR003661">
    <property type="entry name" value="HisK_dim/P_dom"/>
</dbReference>
<feature type="transmembrane region" description="Helical" evidence="11">
    <location>
        <begin position="158"/>
        <end position="177"/>
    </location>
</feature>
<proteinExistence type="predicted"/>
<dbReference type="InterPro" id="IPR004358">
    <property type="entry name" value="Sig_transdc_His_kin-like_C"/>
</dbReference>
<protein>
    <recommendedName>
        <fullName evidence="3">histidine kinase</fullName>
        <ecNumber evidence="3">2.7.13.3</ecNumber>
    </recommendedName>
</protein>
<dbReference type="InterPro" id="IPR003660">
    <property type="entry name" value="HAMP_dom"/>
</dbReference>
<keyword evidence="10 11" id="KW-0472">Membrane</keyword>
<dbReference type="PRINTS" id="PR00344">
    <property type="entry name" value="BCTRLSENSOR"/>
</dbReference>
<dbReference type="SMART" id="SM00387">
    <property type="entry name" value="HATPase_c"/>
    <property type="match status" value="1"/>
</dbReference>
<dbReference type="Pfam" id="PF00512">
    <property type="entry name" value="HisKA"/>
    <property type="match status" value="1"/>
</dbReference>
<dbReference type="Pfam" id="PF02518">
    <property type="entry name" value="HATPase_c"/>
    <property type="match status" value="1"/>
</dbReference>
<dbReference type="Gene3D" id="1.10.287.130">
    <property type="match status" value="1"/>
</dbReference>
<dbReference type="InterPro" id="IPR036890">
    <property type="entry name" value="HATPase_C_sf"/>
</dbReference>
<dbReference type="SUPFAM" id="SSF47384">
    <property type="entry name" value="Homodimeric domain of signal transducing histidine kinase"/>
    <property type="match status" value="1"/>
</dbReference>
<dbReference type="InterPro" id="IPR036097">
    <property type="entry name" value="HisK_dim/P_sf"/>
</dbReference>